<comment type="caution">
    <text evidence="1">The sequence shown here is derived from an EMBL/GenBank/DDBJ whole genome shotgun (WGS) entry which is preliminary data.</text>
</comment>
<proteinExistence type="predicted"/>
<dbReference type="EMBL" id="NEVH01002706">
    <property type="protein sequence ID" value="PNF41467.1"/>
    <property type="molecule type" value="Genomic_DNA"/>
</dbReference>
<evidence type="ECO:0000313" key="2">
    <source>
        <dbReference type="Proteomes" id="UP000235965"/>
    </source>
</evidence>
<keyword evidence="2" id="KW-1185">Reference proteome</keyword>
<accession>A0A2J7RKV2</accession>
<reference evidence="1 2" key="1">
    <citation type="submission" date="2017-12" db="EMBL/GenBank/DDBJ databases">
        <title>Hemimetabolous genomes reveal molecular basis of termite eusociality.</title>
        <authorList>
            <person name="Harrison M.C."/>
            <person name="Jongepier E."/>
            <person name="Robertson H.M."/>
            <person name="Arning N."/>
            <person name="Bitard-Feildel T."/>
            <person name="Chao H."/>
            <person name="Childers C.P."/>
            <person name="Dinh H."/>
            <person name="Doddapaneni H."/>
            <person name="Dugan S."/>
            <person name="Gowin J."/>
            <person name="Greiner C."/>
            <person name="Han Y."/>
            <person name="Hu H."/>
            <person name="Hughes D.S.T."/>
            <person name="Huylmans A.-K."/>
            <person name="Kemena C."/>
            <person name="Kremer L.P.M."/>
            <person name="Lee S.L."/>
            <person name="Lopez-Ezquerra A."/>
            <person name="Mallet L."/>
            <person name="Monroy-Kuhn J.M."/>
            <person name="Moser A."/>
            <person name="Murali S.C."/>
            <person name="Muzny D.M."/>
            <person name="Otani S."/>
            <person name="Piulachs M.-D."/>
            <person name="Poelchau M."/>
            <person name="Qu J."/>
            <person name="Schaub F."/>
            <person name="Wada-Katsumata A."/>
            <person name="Worley K.C."/>
            <person name="Xie Q."/>
            <person name="Ylla G."/>
            <person name="Poulsen M."/>
            <person name="Gibbs R.A."/>
            <person name="Schal C."/>
            <person name="Richards S."/>
            <person name="Belles X."/>
            <person name="Korb J."/>
            <person name="Bornberg-Bauer E."/>
        </authorList>
    </citation>
    <scope>NUCLEOTIDE SEQUENCE [LARGE SCALE GENOMIC DNA]</scope>
    <source>
        <tissue evidence="1">Whole body</tissue>
    </source>
</reference>
<organism evidence="1 2">
    <name type="scientific">Cryptotermes secundus</name>
    <dbReference type="NCBI Taxonomy" id="105785"/>
    <lineage>
        <taxon>Eukaryota</taxon>
        <taxon>Metazoa</taxon>
        <taxon>Ecdysozoa</taxon>
        <taxon>Arthropoda</taxon>
        <taxon>Hexapoda</taxon>
        <taxon>Insecta</taxon>
        <taxon>Pterygota</taxon>
        <taxon>Neoptera</taxon>
        <taxon>Polyneoptera</taxon>
        <taxon>Dictyoptera</taxon>
        <taxon>Blattodea</taxon>
        <taxon>Blattoidea</taxon>
        <taxon>Termitoidae</taxon>
        <taxon>Kalotermitidae</taxon>
        <taxon>Cryptotermitinae</taxon>
        <taxon>Cryptotermes</taxon>
    </lineage>
</organism>
<sequence length="112" mass="12936">MKASNYEELERVIDKFPKYYTKILLGYLCQVRGEDIFKPKTGIESLHEISNDNGVRRHLSILDVRGFRGADCGNDHYLVVAKVRDSLAVTKQTMHRVHMERFNLKKLNNGKG</sequence>
<protein>
    <submittedName>
        <fullName evidence="1">Uncharacterized protein</fullName>
    </submittedName>
</protein>
<evidence type="ECO:0000313" key="1">
    <source>
        <dbReference type="EMBL" id="PNF41467.1"/>
    </source>
</evidence>
<dbReference type="AlphaFoldDB" id="A0A2J7RKV2"/>
<name>A0A2J7RKV2_9NEOP</name>
<dbReference type="InParanoid" id="A0A2J7RKV2"/>
<dbReference type="Proteomes" id="UP000235965">
    <property type="component" value="Unassembled WGS sequence"/>
</dbReference>
<gene>
    <name evidence="1" type="ORF">B7P43_G13305</name>
</gene>